<proteinExistence type="predicted"/>
<organism evidence="1">
    <name type="scientific">Anguilla anguilla</name>
    <name type="common">European freshwater eel</name>
    <name type="synonym">Muraena anguilla</name>
    <dbReference type="NCBI Taxonomy" id="7936"/>
    <lineage>
        <taxon>Eukaryota</taxon>
        <taxon>Metazoa</taxon>
        <taxon>Chordata</taxon>
        <taxon>Craniata</taxon>
        <taxon>Vertebrata</taxon>
        <taxon>Euteleostomi</taxon>
        <taxon>Actinopterygii</taxon>
        <taxon>Neopterygii</taxon>
        <taxon>Teleostei</taxon>
        <taxon>Anguilliformes</taxon>
        <taxon>Anguillidae</taxon>
        <taxon>Anguilla</taxon>
    </lineage>
</organism>
<name>A0A0E9VHE0_ANGAN</name>
<dbReference type="EMBL" id="GBXM01031752">
    <property type="protein sequence ID" value="JAH76825.1"/>
    <property type="molecule type" value="Transcribed_RNA"/>
</dbReference>
<dbReference type="AlphaFoldDB" id="A0A0E9VHE0"/>
<protein>
    <submittedName>
        <fullName evidence="1">Uncharacterized protein</fullName>
    </submittedName>
</protein>
<reference evidence="1" key="2">
    <citation type="journal article" date="2015" name="Fish Shellfish Immunol.">
        <title>Early steps in the European eel (Anguilla anguilla)-Vibrio vulnificus interaction in the gills: Role of the RtxA13 toxin.</title>
        <authorList>
            <person name="Callol A."/>
            <person name="Pajuelo D."/>
            <person name="Ebbesson L."/>
            <person name="Teles M."/>
            <person name="MacKenzie S."/>
            <person name="Amaro C."/>
        </authorList>
    </citation>
    <scope>NUCLEOTIDE SEQUENCE</scope>
</reference>
<accession>A0A0E9VHE0</accession>
<evidence type="ECO:0000313" key="1">
    <source>
        <dbReference type="EMBL" id="JAH76825.1"/>
    </source>
</evidence>
<reference evidence="1" key="1">
    <citation type="submission" date="2014-11" db="EMBL/GenBank/DDBJ databases">
        <authorList>
            <person name="Amaro Gonzalez C."/>
        </authorList>
    </citation>
    <scope>NUCLEOTIDE SEQUENCE</scope>
</reference>
<sequence length="27" mass="2934">MGKGWASLFRDLLHTGQSGFLEVPSSL</sequence>